<organism evidence="2 3">
    <name type="scientific">Rheinheimera tilapiae</name>
    <dbReference type="NCBI Taxonomy" id="875043"/>
    <lineage>
        <taxon>Bacteria</taxon>
        <taxon>Pseudomonadati</taxon>
        <taxon>Pseudomonadota</taxon>
        <taxon>Gammaproteobacteria</taxon>
        <taxon>Chromatiales</taxon>
        <taxon>Chromatiaceae</taxon>
        <taxon>Rheinheimera</taxon>
    </lineage>
</organism>
<evidence type="ECO:0000313" key="3">
    <source>
        <dbReference type="Proteomes" id="UP001589813"/>
    </source>
</evidence>
<feature type="signal peptide" evidence="1">
    <location>
        <begin position="1"/>
        <end position="18"/>
    </location>
</feature>
<dbReference type="EMBL" id="JBHLXP010000001">
    <property type="protein sequence ID" value="MFC0047911.1"/>
    <property type="molecule type" value="Genomic_DNA"/>
</dbReference>
<gene>
    <name evidence="2" type="ORF">ACFFJP_06390</name>
</gene>
<proteinExistence type="predicted"/>
<sequence length="126" mass="13977">MRYLIALIFITFVAMVQAETAAPLQPTQLLGTWQVDLRPTPDAKPYLQQFVVTKVNPDHSFEGTFYGAPISQARINKDWGAIRIAFVTADQSGPYNHSAVLQGTKLEGLTNSTGRDFLSYWSAAKQ</sequence>
<evidence type="ECO:0000256" key="1">
    <source>
        <dbReference type="SAM" id="SignalP"/>
    </source>
</evidence>
<accession>A0ABV6BAL5</accession>
<reference evidence="2 3" key="1">
    <citation type="submission" date="2024-09" db="EMBL/GenBank/DDBJ databases">
        <authorList>
            <person name="Sun Q."/>
            <person name="Mori K."/>
        </authorList>
    </citation>
    <scope>NUCLEOTIDE SEQUENCE [LARGE SCALE GENOMIC DNA]</scope>
    <source>
        <strain evidence="2 3">KCTC 23315</strain>
    </source>
</reference>
<dbReference type="Proteomes" id="UP001589813">
    <property type="component" value="Unassembled WGS sequence"/>
</dbReference>
<dbReference type="RefSeq" id="WP_377241593.1">
    <property type="nucleotide sequence ID" value="NZ_JBHLXP010000001.1"/>
</dbReference>
<keyword evidence="3" id="KW-1185">Reference proteome</keyword>
<keyword evidence="1" id="KW-0732">Signal</keyword>
<evidence type="ECO:0000313" key="2">
    <source>
        <dbReference type="EMBL" id="MFC0047911.1"/>
    </source>
</evidence>
<comment type="caution">
    <text evidence="2">The sequence shown here is derived from an EMBL/GenBank/DDBJ whole genome shotgun (WGS) entry which is preliminary data.</text>
</comment>
<feature type="chain" id="PRO_5045101072" description="Lipocalin-like domain-containing protein" evidence="1">
    <location>
        <begin position="19"/>
        <end position="126"/>
    </location>
</feature>
<protein>
    <recommendedName>
        <fullName evidence="4">Lipocalin-like domain-containing protein</fullName>
    </recommendedName>
</protein>
<name>A0ABV6BAL5_9GAMM</name>
<evidence type="ECO:0008006" key="4">
    <source>
        <dbReference type="Google" id="ProtNLM"/>
    </source>
</evidence>